<dbReference type="PANTHER" id="PTHR11012:SF48">
    <property type="entry name" value="CHK KINASE-LIKE DOMAIN-CONTAINING PROTEIN-RELATED"/>
    <property type="match status" value="1"/>
</dbReference>
<evidence type="ECO:0000313" key="2">
    <source>
        <dbReference type="EMBL" id="CAH0398370.1"/>
    </source>
</evidence>
<feature type="domain" description="CHK kinase-like" evidence="1">
    <location>
        <begin position="114"/>
        <end position="312"/>
    </location>
</feature>
<dbReference type="InterPro" id="IPR011009">
    <property type="entry name" value="Kinase-like_dom_sf"/>
</dbReference>
<evidence type="ECO:0000313" key="3">
    <source>
        <dbReference type="Proteomes" id="UP001153292"/>
    </source>
</evidence>
<protein>
    <recommendedName>
        <fullName evidence="1">CHK kinase-like domain-containing protein</fullName>
    </recommendedName>
</protein>
<dbReference type="InterPro" id="IPR004119">
    <property type="entry name" value="EcKL"/>
</dbReference>
<dbReference type="Gene3D" id="3.90.1200.10">
    <property type="match status" value="1"/>
</dbReference>
<dbReference type="PANTHER" id="PTHR11012">
    <property type="entry name" value="PROTEIN KINASE-LIKE DOMAIN-CONTAINING"/>
    <property type="match status" value="1"/>
</dbReference>
<proteinExistence type="predicted"/>
<organism evidence="2 3">
    <name type="scientific">Chilo suppressalis</name>
    <name type="common">Asiatic rice borer moth</name>
    <dbReference type="NCBI Taxonomy" id="168631"/>
    <lineage>
        <taxon>Eukaryota</taxon>
        <taxon>Metazoa</taxon>
        <taxon>Ecdysozoa</taxon>
        <taxon>Arthropoda</taxon>
        <taxon>Hexapoda</taxon>
        <taxon>Insecta</taxon>
        <taxon>Pterygota</taxon>
        <taxon>Neoptera</taxon>
        <taxon>Endopterygota</taxon>
        <taxon>Lepidoptera</taxon>
        <taxon>Glossata</taxon>
        <taxon>Ditrysia</taxon>
        <taxon>Pyraloidea</taxon>
        <taxon>Crambidae</taxon>
        <taxon>Crambinae</taxon>
        <taxon>Chilo</taxon>
    </lineage>
</organism>
<reference evidence="2" key="1">
    <citation type="submission" date="2021-12" db="EMBL/GenBank/DDBJ databases">
        <authorList>
            <person name="King R."/>
        </authorList>
    </citation>
    <scope>NUCLEOTIDE SEQUENCE</scope>
</reference>
<dbReference type="EMBL" id="OU963904">
    <property type="protein sequence ID" value="CAH0398370.1"/>
    <property type="molecule type" value="Genomic_DNA"/>
</dbReference>
<keyword evidence="3" id="KW-1185">Reference proteome</keyword>
<dbReference type="SMART" id="SM00587">
    <property type="entry name" value="CHK"/>
    <property type="match status" value="1"/>
</dbReference>
<dbReference type="InterPro" id="IPR015897">
    <property type="entry name" value="CHK_kinase-like"/>
</dbReference>
<accession>A0ABN8AVB5</accession>
<gene>
    <name evidence="2" type="ORF">CHILSU_LOCUS1489</name>
</gene>
<dbReference type="SUPFAM" id="SSF56112">
    <property type="entry name" value="Protein kinase-like (PK-like)"/>
    <property type="match status" value="1"/>
</dbReference>
<dbReference type="Pfam" id="PF02958">
    <property type="entry name" value="EcKL"/>
    <property type="match status" value="1"/>
</dbReference>
<evidence type="ECO:0000259" key="1">
    <source>
        <dbReference type="SMART" id="SM00587"/>
    </source>
</evidence>
<dbReference type="Proteomes" id="UP001153292">
    <property type="component" value="Chromosome 11"/>
</dbReference>
<sequence>MELLTNNEVEEVIKKLGYTKSLNWTLSEFSETLLGYLSEHLTLTVEVLSAKCKTERIKLFIKCLPRFDEWKTRYIKELSFFQKEYVMLNDLFRKIEQGTSKWRPRCLLVREDLFVFEDVTELGYQMPSARSTFELNQLKACVISLAKFHAQSYIFEEKRSKELNRPYRIWDEYSEYLKHPERCSSWRDAGRKAIIDYLKVYSKQKDNPKFISNIESVITTLYDMALSLMKPSSKYRNTVVHLDLWANNIFLKKDSDGNTNAMFVDFQMVIYCSPMLDLSSLLYFNTNRGLRESYTGALLDLYYEKLSEELSAAHINVNTIMDRVTFNECYKDSVIFAIIQASLSVPFVVMQSKTRDNILREPDRHQTFYEVSRSKEFIEIALQDDYYRYRVTDLFEEIVDRYVIQPDEYK</sequence>
<name>A0ABN8AVB5_CHISP</name>